<evidence type="ECO:0000313" key="3">
    <source>
        <dbReference type="Proteomes" id="UP001174909"/>
    </source>
</evidence>
<name>A0AA35WMB8_GEOBA</name>
<accession>A0AA35WMB8</accession>
<keyword evidence="1" id="KW-0812">Transmembrane</keyword>
<reference evidence="2" key="1">
    <citation type="submission" date="2023-03" db="EMBL/GenBank/DDBJ databases">
        <authorList>
            <person name="Steffen K."/>
            <person name="Cardenas P."/>
        </authorList>
    </citation>
    <scope>NUCLEOTIDE SEQUENCE</scope>
</reference>
<evidence type="ECO:0000256" key="1">
    <source>
        <dbReference type="SAM" id="Phobius"/>
    </source>
</evidence>
<dbReference type="EMBL" id="CASHTH010001772">
    <property type="protein sequence ID" value="CAI8019720.1"/>
    <property type="molecule type" value="Genomic_DNA"/>
</dbReference>
<comment type="caution">
    <text evidence="2">The sequence shown here is derived from an EMBL/GenBank/DDBJ whole genome shotgun (WGS) entry which is preliminary data.</text>
</comment>
<dbReference type="AlphaFoldDB" id="A0AA35WMB8"/>
<sequence length="132" mass="14067">MAFVTSSYSLLLTHLLSMEARLMYSTVGERDHFLSFSTILALYLCFAYCIKVLTFDRSAVVGSAAAKSEQRWMPCVSGLVTSVAGIGWLVGSCGCNSDDHCLGLLVAGGPSVLLDVDAMHIELAAERPPSAC</sequence>
<keyword evidence="3" id="KW-1185">Reference proteome</keyword>
<protein>
    <submittedName>
        <fullName evidence="2">Uncharacterized protein</fullName>
    </submittedName>
</protein>
<evidence type="ECO:0000313" key="2">
    <source>
        <dbReference type="EMBL" id="CAI8019720.1"/>
    </source>
</evidence>
<feature type="transmembrane region" description="Helical" evidence="1">
    <location>
        <begin position="33"/>
        <end position="50"/>
    </location>
</feature>
<keyword evidence="1" id="KW-0472">Membrane</keyword>
<gene>
    <name evidence="2" type="ORF">GBAR_LOCUS11830</name>
</gene>
<keyword evidence="1" id="KW-1133">Transmembrane helix</keyword>
<dbReference type="Proteomes" id="UP001174909">
    <property type="component" value="Unassembled WGS sequence"/>
</dbReference>
<organism evidence="2 3">
    <name type="scientific">Geodia barretti</name>
    <name type="common">Barrett's horny sponge</name>
    <dbReference type="NCBI Taxonomy" id="519541"/>
    <lineage>
        <taxon>Eukaryota</taxon>
        <taxon>Metazoa</taxon>
        <taxon>Porifera</taxon>
        <taxon>Demospongiae</taxon>
        <taxon>Heteroscleromorpha</taxon>
        <taxon>Tetractinellida</taxon>
        <taxon>Astrophorina</taxon>
        <taxon>Geodiidae</taxon>
        <taxon>Geodia</taxon>
    </lineage>
</organism>
<proteinExistence type="predicted"/>